<keyword evidence="3" id="KW-1185">Reference proteome</keyword>
<evidence type="ECO:0000259" key="1">
    <source>
        <dbReference type="PROSITE" id="PS51186"/>
    </source>
</evidence>
<proteinExistence type="predicted"/>
<reference evidence="2 3" key="1">
    <citation type="submission" date="2021-06" db="EMBL/GenBank/DDBJ databases">
        <title>Ecological speciation of a Streptomyces species isolated from different habitats and geographic origins.</title>
        <authorList>
            <person name="Wang J."/>
        </authorList>
    </citation>
    <scope>NUCLEOTIDE SEQUENCE [LARGE SCALE GENOMIC DNA]</scope>
    <source>
        <strain evidence="2 3">FXJ8.012</strain>
    </source>
</reference>
<dbReference type="CDD" id="cd04301">
    <property type="entry name" value="NAT_SF"/>
    <property type="match status" value="1"/>
</dbReference>
<feature type="domain" description="N-acetyltransferase" evidence="1">
    <location>
        <begin position="128"/>
        <end position="260"/>
    </location>
</feature>
<sequence length="260" mass="27316">MTQSIDSVATEAAVGAFYETMSRLVDIPPGMRRRQGAGGTKLFLTGLPMPSLNMVCVGAEPDLDEVGAFAEELAGEGVPWSIQLRGEASPALLELATRHGRTSSSSLPLLVWDASLRSPLAASVPPGAAVREVAGSEHEVFAAALADGFGAPRDTTDVLALPALLDSPGMTAFVLELDGEVVATGFNMLSGDQVGMFNGSVPPRHRGNGYYRALVTARLRHAVGSGARHAFTQTSPMSRPLYASLGFRLAETWTYLSAES</sequence>
<dbReference type="Pfam" id="PF00583">
    <property type="entry name" value="Acetyltransf_1"/>
    <property type="match status" value="1"/>
</dbReference>
<dbReference type="SUPFAM" id="SSF55729">
    <property type="entry name" value="Acyl-CoA N-acyltransferases (Nat)"/>
    <property type="match status" value="1"/>
</dbReference>
<dbReference type="PROSITE" id="PS51186">
    <property type="entry name" value="GNAT"/>
    <property type="match status" value="1"/>
</dbReference>
<dbReference type="Proteomes" id="UP000758701">
    <property type="component" value="Unassembled WGS sequence"/>
</dbReference>
<accession>A0ABS7W4H2</accession>
<evidence type="ECO:0000313" key="3">
    <source>
        <dbReference type="Proteomes" id="UP000758701"/>
    </source>
</evidence>
<dbReference type="EMBL" id="JAHSTP010000006">
    <property type="protein sequence ID" value="MBZ6152888.1"/>
    <property type="molecule type" value="Genomic_DNA"/>
</dbReference>
<protein>
    <submittedName>
        <fullName evidence="2">GNAT family N-acetyltransferase</fullName>
    </submittedName>
</protein>
<organism evidence="2 3">
    <name type="scientific">Streptomyces olivaceus</name>
    <dbReference type="NCBI Taxonomy" id="47716"/>
    <lineage>
        <taxon>Bacteria</taxon>
        <taxon>Bacillati</taxon>
        <taxon>Actinomycetota</taxon>
        <taxon>Actinomycetes</taxon>
        <taxon>Kitasatosporales</taxon>
        <taxon>Streptomycetaceae</taxon>
        <taxon>Streptomyces</taxon>
    </lineage>
</organism>
<dbReference type="RefSeq" id="WP_166624091.1">
    <property type="nucleotide sequence ID" value="NZ_JAHSST010000005.1"/>
</dbReference>
<comment type="caution">
    <text evidence="2">The sequence shown here is derived from an EMBL/GenBank/DDBJ whole genome shotgun (WGS) entry which is preliminary data.</text>
</comment>
<gene>
    <name evidence="2" type="ORF">KVH32_17215</name>
</gene>
<name>A0ABS7W4H2_STROV</name>
<dbReference type="InterPro" id="IPR016181">
    <property type="entry name" value="Acyl_CoA_acyltransferase"/>
</dbReference>
<dbReference type="Gene3D" id="3.40.630.30">
    <property type="match status" value="1"/>
</dbReference>
<evidence type="ECO:0000313" key="2">
    <source>
        <dbReference type="EMBL" id="MBZ6152888.1"/>
    </source>
</evidence>
<dbReference type="InterPro" id="IPR000182">
    <property type="entry name" value="GNAT_dom"/>
</dbReference>